<comment type="caution">
    <text evidence="1">The sequence shown here is derived from an EMBL/GenBank/DDBJ whole genome shotgun (WGS) entry which is preliminary data.</text>
</comment>
<dbReference type="Proteomes" id="UP000537890">
    <property type="component" value="Unassembled WGS sequence"/>
</dbReference>
<protein>
    <submittedName>
        <fullName evidence="1">Uncharacterized protein</fullName>
    </submittedName>
</protein>
<evidence type="ECO:0000313" key="2">
    <source>
        <dbReference type="Proteomes" id="UP000537890"/>
    </source>
</evidence>
<reference evidence="1 2" key="1">
    <citation type="submission" date="2020-05" db="EMBL/GenBank/DDBJ databases">
        <title>Horizontal transmission and recombination maintain forever young bacterial symbiont genomes.</title>
        <authorList>
            <person name="Russell S.L."/>
            <person name="Pepper-Tunick E."/>
            <person name="Svedberg J."/>
            <person name="Byrne A."/>
            <person name="Ruelas Castillo J."/>
            <person name="Vollmers C."/>
            <person name="Beinart R.A."/>
            <person name="Corbett-Detig R."/>
        </authorList>
    </citation>
    <scope>NUCLEOTIDE SEQUENCE [LARGE SCALE GENOMIC DNA]</scope>
    <source>
        <strain evidence="1">4727-3</strain>
    </source>
</reference>
<dbReference type="EMBL" id="JACCHS010000001">
    <property type="protein sequence ID" value="NYT46368.1"/>
    <property type="molecule type" value="Genomic_DNA"/>
</dbReference>
<dbReference type="AlphaFoldDB" id="A0A7Z0MMD9"/>
<organism evidence="1 2">
    <name type="scientific">Candidatus Methanofishera endochildressiae</name>
    <dbReference type="NCBI Taxonomy" id="2738884"/>
    <lineage>
        <taxon>Bacteria</taxon>
        <taxon>Pseudomonadati</taxon>
        <taxon>Pseudomonadota</taxon>
        <taxon>Gammaproteobacteria</taxon>
        <taxon>Candidatus Methanofishera</taxon>
    </lineage>
</organism>
<proteinExistence type="predicted"/>
<accession>A0A7Z0MMD9</accession>
<gene>
    <name evidence="1" type="ORF">H0A75_00220</name>
</gene>
<evidence type="ECO:0000313" key="1">
    <source>
        <dbReference type="EMBL" id="NYT46368.1"/>
    </source>
</evidence>
<name>A0A7Z0MMD9_9GAMM</name>
<sequence length="113" mass="12454">MESVLSGLKKGGKESELVATKDKEISALKAEITASTEKFASDEAGYKQRLLGVVLEKDIASILPKYKAKSTATDFYIIDGVGKARSGRCRLKNEDGFKREKDWRLGCRGLKIL</sequence>